<dbReference type="Proteomes" id="UP000079169">
    <property type="component" value="Unplaced"/>
</dbReference>
<evidence type="ECO:0000259" key="2">
    <source>
        <dbReference type="PROSITE" id="PS51827"/>
    </source>
</evidence>
<evidence type="ECO:0000313" key="3">
    <source>
        <dbReference type="Proteomes" id="UP000079169"/>
    </source>
</evidence>
<dbReference type="KEGG" id="dci:103512925"/>
<dbReference type="GeneID" id="103512925"/>
<organism evidence="3 4">
    <name type="scientific">Diaphorina citri</name>
    <name type="common">Asian citrus psyllid</name>
    <dbReference type="NCBI Taxonomy" id="121845"/>
    <lineage>
        <taxon>Eukaryota</taxon>
        <taxon>Metazoa</taxon>
        <taxon>Ecdysozoa</taxon>
        <taxon>Arthropoda</taxon>
        <taxon>Hexapoda</taxon>
        <taxon>Insecta</taxon>
        <taxon>Pterygota</taxon>
        <taxon>Neoptera</taxon>
        <taxon>Paraneoptera</taxon>
        <taxon>Hemiptera</taxon>
        <taxon>Sternorrhyncha</taxon>
        <taxon>Psylloidea</taxon>
        <taxon>Psyllidae</taxon>
        <taxon>Diaphorininae</taxon>
        <taxon>Diaphorina</taxon>
    </lineage>
</organism>
<dbReference type="PaxDb" id="121845-A0A1S3D783"/>
<proteinExistence type="predicted"/>
<dbReference type="Pfam" id="PF11952">
    <property type="entry name" value="XTBD"/>
    <property type="match status" value="1"/>
</dbReference>
<sequence length="286" mass="33487">MSYWDKYKSSHEPKEHWSLRKKFLETHKDSFDEDRLLCLAQVFYNVEFLGCRYPDAVMKQIEELSQGIADDHREQKKSKLQRTFVQASEAAESKVCRTGIKRKHEDGDSSVPNRPQGGQSIHDVLRNRYEPPPQVTASGLDLHSIESYLSRDPPVSQLILVRMKNESALTFEYLQRSTKFSQMNMDFAFTKIQENQFEAALKLGIPDGSVAFVLIRTNTDEFYIVHPIHGLKYSVHDSFSPLHKVYCLINQENIWMNIQEEEIVKRTRFDVRKSQDWLPDFRTIRP</sequence>
<feature type="domain" description="XRN2-binding (XTBD)" evidence="2">
    <location>
        <begin position="4"/>
        <end position="88"/>
    </location>
</feature>
<dbReference type="InterPro" id="IPR021859">
    <property type="entry name" value="XTBD"/>
</dbReference>
<evidence type="ECO:0000256" key="1">
    <source>
        <dbReference type="SAM" id="MobiDB-lite"/>
    </source>
</evidence>
<feature type="compositionally biased region" description="Polar residues" evidence="1">
    <location>
        <begin position="110"/>
        <end position="119"/>
    </location>
</feature>
<keyword evidence="3" id="KW-1185">Reference proteome</keyword>
<accession>A0A1S3D783</accession>
<name>A0A1S3D783_DIACI</name>
<gene>
    <name evidence="4" type="primary">LOC103512925</name>
</gene>
<evidence type="ECO:0000313" key="4">
    <source>
        <dbReference type="RefSeq" id="XP_008475942.1"/>
    </source>
</evidence>
<protein>
    <submittedName>
        <fullName evidence="4">Uncharacterized protein LOC103512925</fullName>
    </submittedName>
</protein>
<dbReference type="PANTHER" id="PTHR48430">
    <property type="entry name" value="PARTNER OF XRN-2 PROTEIN 1"/>
    <property type="match status" value="1"/>
</dbReference>
<dbReference type="PROSITE" id="PS51827">
    <property type="entry name" value="XTBD"/>
    <property type="match status" value="1"/>
</dbReference>
<dbReference type="RefSeq" id="XP_008475942.1">
    <property type="nucleotide sequence ID" value="XM_008477720.2"/>
</dbReference>
<dbReference type="AlphaFoldDB" id="A0A1S3D783"/>
<dbReference type="STRING" id="121845.A0A1S3D783"/>
<dbReference type="Pfam" id="PF24656">
    <property type="entry name" value="CEPT76_peptidase"/>
    <property type="match status" value="1"/>
</dbReference>
<dbReference type="PANTHER" id="PTHR48430:SF1">
    <property type="entry name" value="PARTNER OF XRN-2 PROTEIN 1"/>
    <property type="match status" value="1"/>
</dbReference>
<feature type="region of interest" description="Disordered" evidence="1">
    <location>
        <begin position="97"/>
        <end position="120"/>
    </location>
</feature>
<dbReference type="InterPro" id="IPR056290">
    <property type="entry name" value="CEPT76/DRC7_peptidase-like_dom"/>
</dbReference>
<reference evidence="4" key="1">
    <citation type="submission" date="2025-08" db="UniProtKB">
        <authorList>
            <consortium name="RefSeq"/>
        </authorList>
    </citation>
    <scope>IDENTIFICATION</scope>
</reference>